<dbReference type="SUPFAM" id="SSF53335">
    <property type="entry name" value="S-adenosyl-L-methionine-dependent methyltransferases"/>
    <property type="match status" value="1"/>
</dbReference>
<proteinExistence type="predicted"/>
<sequence>MDKYKNIYKHYEKCLEENGDSHLGVDWPNYDDMIRRYKIMLNILKYSNKNQNSSILDFGAGCGGMYDFIKSNNYNLNYTALDISQKFCNTIKKKFNDIDVLNIDILKQEINSNYDFIILNGVFTEKRDLNDTEMWDFFTNILKKLWKNTNIGISFNVMTPIVDWKDDKLFYLSYDILGKFLKENLSRNYIFNQSYGLWEYTVYVFKDSH</sequence>
<dbReference type="AlphaFoldDB" id="A0A6C0M1G4"/>
<organism evidence="2">
    <name type="scientific">viral metagenome</name>
    <dbReference type="NCBI Taxonomy" id="1070528"/>
    <lineage>
        <taxon>unclassified sequences</taxon>
        <taxon>metagenomes</taxon>
        <taxon>organismal metagenomes</taxon>
    </lineage>
</organism>
<dbReference type="Gene3D" id="3.40.50.150">
    <property type="entry name" value="Vaccinia Virus protein VP39"/>
    <property type="match status" value="1"/>
</dbReference>
<dbReference type="EMBL" id="MN740587">
    <property type="protein sequence ID" value="QHU35352.1"/>
    <property type="molecule type" value="Genomic_DNA"/>
</dbReference>
<name>A0A6C0M1G4_9ZZZZ</name>
<evidence type="ECO:0000313" key="2">
    <source>
        <dbReference type="EMBL" id="QHU35352.1"/>
    </source>
</evidence>
<dbReference type="CDD" id="cd02440">
    <property type="entry name" value="AdoMet_MTases"/>
    <property type="match status" value="1"/>
</dbReference>
<dbReference type="Pfam" id="PF08242">
    <property type="entry name" value="Methyltransf_12"/>
    <property type="match status" value="1"/>
</dbReference>
<feature type="domain" description="Methyltransferase type 12" evidence="1">
    <location>
        <begin position="56"/>
        <end position="129"/>
    </location>
</feature>
<dbReference type="InterPro" id="IPR013217">
    <property type="entry name" value="Methyltransf_12"/>
</dbReference>
<protein>
    <recommendedName>
        <fullName evidence="1">Methyltransferase type 12 domain-containing protein</fullName>
    </recommendedName>
</protein>
<evidence type="ECO:0000259" key="1">
    <source>
        <dbReference type="Pfam" id="PF08242"/>
    </source>
</evidence>
<dbReference type="InterPro" id="IPR029063">
    <property type="entry name" value="SAM-dependent_MTases_sf"/>
</dbReference>
<reference evidence="2" key="1">
    <citation type="journal article" date="2020" name="Nature">
        <title>Giant virus diversity and host interactions through global metagenomics.</title>
        <authorList>
            <person name="Schulz F."/>
            <person name="Roux S."/>
            <person name="Paez-Espino D."/>
            <person name="Jungbluth S."/>
            <person name="Walsh D.A."/>
            <person name="Denef V.J."/>
            <person name="McMahon K.D."/>
            <person name="Konstantinidis K.T."/>
            <person name="Eloe-Fadrosh E.A."/>
            <person name="Kyrpides N.C."/>
            <person name="Woyke T."/>
        </authorList>
    </citation>
    <scope>NUCLEOTIDE SEQUENCE</scope>
    <source>
        <strain evidence="2">GVMAG-S-1017745-26</strain>
    </source>
</reference>
<accession>A0A6C0M1G4</accession>